<proteinExistence type="predicted"/>
<evidence type="ECO:0000313" key="1">
    <source>
        <dbReference type="EMBL" id="EGQ9133618.1"/>
    </source>
</evidence>
<dbReference type="Pfam" id="PF08875">
    <property type="entry name" value="DUF1833"/>
    <property type="match status" value="1"/>
</dbReference>
<organism evidence="1 2">
    <name type="scientific">Vibrio alginolyticus</name>
    <dbReference type="NCBI Taxonomy" id="663"/>
    <lineage>
        <taxon>Bacteria</taxon>
        <taxon>Pseudomonadati</taxon>
        <taxon>Pseudomonadota</taxon>
        <taxon>Gammaproteobacteria</taxon>
        <taxon>Vibrionales</taxon>
        <taxon>Vibrionaceae</taxon>
        <taxon>Vibrio</taxon>
    </lineage>
</organism>
<comment type="caution">
    <text evidence="1">The sequence shown here is derived from an EMBL/GenBank/DDBJ whole genome shotgun (WGS) entry which is preliminary data.</text>
</comment>
<evidence type="ECO:0008006" key="3">
    <source>
        <dbReference type="Google" id="ProtNLM"/>
    </source>
</evidence>
<gene>
    <name evidence="1" type="ORF">GHY86_00420</name>
</gene>
<protein>
    <recommendedName>
        <fullName evidence="3">DUF1833 domain-containing protein</fullName>
    </recommendedName>
</protein>
<name>A0AA36XNX7_VIBAL</name>
<dbReference type="AlphaFoldDB" id="A0AA36XNX7"/>
<dbReference type="EMBL" id="AAXMUW010000001">
    <property type="protein sequence ID" value="EGQ9133618.1"/>
    <property type="molecule type" value="Genomic_DNA"/>
</dbReference>
<sequence>MIATIEYQHPSLPGGVLRYVKDGIDLHAGIESGEWVWFTAGQFAFQLPDKATKGQEALTVAAPNTDLTLSKAIETAKRHEPVIPVVSIYREYDTDDLSKPRNKRIRLTMSSAKITAMTVTLTNSWKDLTNRRFMRPIYNNVTHPGLMYI</sequence>
<evidence type="ECO:0000313" key="2">
    <source>
        <dbReference type="Proteomes" id="UP000714625"/>
    </source>
</evidence>
<accession>A0AA36XNX7</accession>
<reference evidence="1" key="1">
    <citation type="submission" date="2019-11" db="EMBL/GenBank/DDBJ databases">
        <authorList>
            <consortium name="PulseNet: The National Subtyping Network for Foodborne Disease Surveillance"/>
            <person name="Tarr C.L."/>
            <person name="Trees E."/>
            <person name="Katz L.S."/>
            <person name="Carleton-Romer H.A."/>
            <person name="Stroika S."/>
            <person name="Kucerova Z."/>
            <person name="Roache K.F."/>
            <person name="Sabol A.L."/>
            <person name="Besser J."/>
            <person name="Gerner-Smidt P."/>
        </authorList>
    </citation>
    <scope>NUCLEOTIDE SEQUENCE</scope>
    <source>
        <strain evidence="1">PNUSAV001129</strain>
    </source>
</reference>
<dbReference type="Proteomes" id="UP000714625">
    <property type="component" value="Unassembled WGS sequence"/>
</dbReference>
<dbReference type="InterPro" id="IPR014974">
    <property type="entry name" value="DUF1833"/>
</dbReference>